<organism evidence="1 2">
    <name type="scientific">Pseudomonas frederiksbergensis</name>
    <dbReference type="NCBI Taxonomy" id="104087"/>
    <lineage>
        <taxon>Bacteria</taxon>
        <taxon>Pseudomonadati</taxon>
        <taxon>Pseudomonadota</taxon>
        <taxon>Gammaproteobacteria</taxon>
        <taxon>Pseudomonadales</taxon>
        <taxon>Pseudomonadaceae</taxon>
        <taxon>Pseudomonas</taxon>
    </lineage>
</organism>
<dbReference type="Proteomes" id="UP000475265">
    <property type="component" value="Unassembled WGS sequence"/>
</dbReference>
<dbReference type="RefSeq" id="WP_343227023.1">
    <property type="nucleotide sequence ID" value="NZ_JAAAXX010000001.1"/>
</dbReference>
<evidence type="ECO:0000313" key="1">
    <source>
        <dbReference type="EMBL" id="KAF2395095.1"/>
    </source>
</evidence>
<dbReference type="AlphaFoldDB" id="A0A6L5C4G7"/>
<evidence type="ECO:0000313" key="2">
    <source>
        <dbReference type="Proteomes" id="UP000475265"/>
    </source>
</evidence>
<proteinExistence type="predicted"/>
<reference evidence="1 2" key="1">
    <citation type="submission" date="2019-12" db="EMBL/GenBank/DDBJ databases">
        <title>Endophytic bacteria associated with Panax ginseng seedlings.</title>
        <authorList>
            <person name="Park J.M."/>
            <person name="Shin R."/>
            <person name="Jo S.H."/>
        </authorList>
    </citation>
    <scope>NUCLEOTIDE SEQUENCE [LARGE SCALE GENOMIC DNA]</scope>
    <source>
        <strain evidence="1 2">PgKB32</strain>
    </source>
</reference>
<comment type="caution">
    <text evidence="1">The sequence shown here is derived from an EMBL/GenBank/DDBJ whole genome shotgun (WGS) entry which is preliminary data.</text>
</comment>
<dbReference type="EMBL" id="JAAAXX010000001">
    <property type="protein sequence ID" value="KAF2395095.1"/>
    <property type="molecule type" value="Genomic_DNA"/>
</dbReference>
<sequence length="87" mass="10056">MLARKVKQIWLKRLRTHNRLLAVFSGWPHKLHEHPIAPFTDVHTSADEARAASGKTLDTRDQRCHQILHVKRVDDEFNELAELLIAG</sequence>
<gene>
    <name evidence="1" type="ORF">FX983_03078</name>
</gene>
<name>A0A6L5C4G7_9PSED</name>
<protein>
    <submittedName>
        <fullName evidence="1">Uncharacterized protein</fullName>
    </submittedName>
</protein>
<accession>A0A6L5C4G7</accession>